<sequence length="171" mass="18505">MVTGRPDWTTLTAIKGVDKDGNFVILLSDADGRIITVIRDPETDNYAAIDENGYLTTVMKGLKDLVHKTVAVDDAGNLVTVVKGEYADALKTIQLDSEGRMRVILIDPETSLTGGFVRDYKTGIRSLAVSRGAGKTSFSEEYGADQEDISLELLGPGWLEKAAKLEGRIQA</sequence>
<dbReference type="AlphaFoldDB" id="X1H1U8"/>
<organism evidence="1">
    <name type="scientific">marine sediment metagenome</name>
    <dbReference type="NCBI Taxonomy" id="412755"/>
    <lineage>
        <taxon>unclassified sequences</taxon>
        <taxon>metagenomes</taxon>
        <taxon>ecological metagenomes</taxon>
    </lineage>
</organism>
<feature type="non-terminal residue" evidence="1">
    <location>
        <position position="171"/>
    </location>
</feature>
<dbReference type="EMBL" id="BARU01006956">
    <property type="protein sequence ID" value="GAH39248.1"/>
    <property type="molecule type" value="Genomic_DNA"/>
</dbReference>
<name>X1H1U8_9ZZZZ</name>
<accession>X1H1U8</accession>
<protein>
    <submittedName>
        <fullName evidence="1">Uncharacterized protein</fullName>
    </submittedName>
</protein>
<proteinExistence type="predicted"/>
<gene>
    <name evidence="1" type="ORF">S03H2_13708</name>
</gene>
<reference evidence="1" key="1">
    <citation type="journal article" date="2014" name="Front. Microbiol.">
        <title>High frequency of phylogenetically diverse reductive dehalogenase-homologous genes in deep subseafloor sedimentary metagenomes.</title>
        <authorList>
            <person name="Kawai M."/>
            <person name="Futagami T."/>
            <person name="Toyoda A."/>
            <person name="Takaki Y."/>
            <person name="Nishi S."/>
            <person name="Hori S."/>
            <person name="Arai W."/>
            <person name="Tsubouchi T."/>
            <person name="Morono Y."/>
            <person name="Uchiyama I."/>
            <person name="Ito T."/>
            <person name="Fujiyama A."/>
            <person name="Inagaki F."/>
            <person name="Takami H."/>
        </authorList>
    </citation>
    <scope>NUCLEOTIDE SEQUENCE</scope>
    <source>
        <strain evidence="1">Expedition CK06-06</strain>
    </source>
</reference>
<comment type="caution">
    <text evidence="1">The sequence shown here is derived from an EMBL/GenBank/DDBJ whole genome shotgun (WGS) entry which is preliminary data.</text>
</comment>
<evidence type="ECO:0000313" key="1">
    <source>
        <dbReference type="EMBL" id="GAH39248.1"/>
    </source>
</evidence>